<dbReference type="PROSITE" id="PS50181">
    <property type="entry name" value="FBOX"/>
    <property type="match status" value="1"/>
</dbReference>
<dbReference type="SUPFAM" id="SSF81383">
    <property type="entry name" value="F-box domain"/>
    <property type="match status" value="1"/>
</dbReference>
<dbReference type="InterPro" id="IPR001810">
    <property type="entry name" value="F-box_dom"/>
</dbReference>
<dbReference type="InterPro" id="IPR036047">
    <property type="entry name" value="F-box-like_dom_sf"/>
</dbReference>
<name>A0AAD6YMR1_9AGAR</name>
<protein>
    <recommendedName>
        <fullName evidence="1">F-box domain-containing protein</fullName>
    </recommendedName>
</protein>
<evidence type="ECO:0000313" key="2">
    <source>
        <dbReference type="EMBL" id="KAJ7224144.1"/>
    </source>
</evidence>
<dbReference type="CDD" id="cd09917">
    <property type="entry name" value="F-box_SF"/>
    <property type="match status" value="1"/>
</dbReference>
<evidence type="ECO:0000313" key="3">
    <source>
        <dbReference type="Proteomes" id="UP001219525"/>
    </source>
</evidence>
<reference evidence="2" key="1">
    <citation type="submission" date="2023-03" db="EMBL/GenBank/DDBJ databases">
        <title>Massive genome expansion in bonnet fungi (Mycena s.s.) driven by repeated elements and novel gene families across ecological guilds.</title>
        <authorList>
            <consortium name="Lawrence Berkeley National Laboratory"/>
            <person name="Harder C.B."/>
            <person name="Miyauchi S."/>
            <person name="Viragh M."/>
            <person name="Kuo A."/>
            <person name="Thoen E."/>
            <person name="Andreopoulos B."/>
            <person name="Lu D."/>
            <person name="Skrede I."/>
            <person name="Drula E."/>
            <person name="Henrissat B."/>
            <person name="Morin E."/>
            <person name="Kohler A."/>
            <person name="Barry K."/>
            <person name="LaButti K."/>
            <person name="Morin E."/>
            <person name="Salamov A."/>
            <person name="Lipzen A."/>
            <person name="Mereny Z."/>
            <person name="Hegedus B."/>
            <person name="Baldrian P."/>
            <person name="Stursova M."/>
            <person name="Weitz H."/>
            <person name="Taylor A."/>
            <person name="Grigoriev I.V."/>
            <person name="Nagy L.G."/>
            <person name="Martin F."/>
            <person name="Kauserud H."/>
        </authorList>
    </citation>
    <scope>NUCLEOTIDE SEQUENCE</scope>
    <source>
        <strain evidence="2">9144</strain>
    </source>
</reference>
<accession>A0AAD6YMR1</accession>
<dbReference type="Proteomes" id="UP001219525">
    <property type="component" value="Unassembled WGS sequence"/>
</dbReference>
<dbReference type="AlphaFoldDB" id="A0AAD6YMR1"/>
<gene>
    <name evidence="2" type="ORF">GGX14DRAFT_424453</name>
</gene>
<organism evidence="2 3">
    <name type="scientific">Mycena pura</name>
    <dbReference type="NCBI Taxonomy" id="153505"/>
    <lineage>
        <taxon>Eukaryota</taxon>
        <taxon>Fungi</taxon>
        <taxon>Dikarya</taxon>
        <taxon>Basidiomycota</taxon>
        <taxon>Agaricomycotina</taxon>
        <taxon>Agaricomycetes</taxon>
        <taxon>Agaricomycetidae</taxon>
        <taxon>Agaricales</taxon>
        <taxon>Marasmiineae</taxon>
        <taxon>Mycenaceae</taxon>
        <taxon>Mycena</taxon>
    </lineage>
</organism>
<feature type="domain" description="F-box" evidence="1">
    <location>
        <begin position="8"/>
        <end position="32"/>
    </location>
</feature>
<comment type="caution">
    <text evidence="2">The sequence shown here is derived from an EMBL/GenBank/DDBJ whole genome shotgun (WGS) entry which is preliminary data.</text>
</comment>
<evidence type="ECO:0000259" key="1">
    <source>
        <dbReference type="PROSITE" id="PS50181"/>
    </source>
</evidence>
<dbReference type="EMBL" id="JARJCW010000005">
    <property type="protein sequence ID" value="KAJ7224144.1"/>
    <property type="molecule type" value="Genomic_DNA"/>
</dbReference>
<dbReference type="Pfam" id="PF00646">
    <property type="entry name" value="F-box"/>
    <property type="match status" value="1"/>
</dbReference>
<proteinExistence type="predicted"/>
<keyword evidence="3" id="KW-1185">Reference proteome</keyword>
<sequence>MARGRYTRLKRYRVPDDILLRILEYLDPKSLFLACKAFKRIYACTTEYHPLRYKFELAVNGMRDGAAPRAVAPLLGRLHLLLSYQTDWSRLNWTHEYKMQAIAPSHIGTSGGFIHQIRPHGVYSTLEITELPSCRTGRSPAQTRRLRFTSPPVETICIDSSQGLLIAAHIFCQGGIVGIQLHIRDLWSFGKHPRAPAESYEIQTQSAAPVSRVAVAVYGSKMAMTLEFVDGKINHLLMDWRNFGARWIDDQDILLLDNDLLIVLCKKGRSPPIINLCSISNLASMCVLRQYELPGIWNHSSIKFHPNVAPRLPSSSALFYSDPASRILVIAAKSTSKSSANALPFNWLFINENYFKGAPFRREHAVVPWSVWGQCCVIKDISRGKTSVVPHPIGSRVVFVESELRHGTTSLNLIEFTPFPENPTRLDPSWSMVGTRSALFPNESARRLPSSAVEHYAVDGIGVTEDNIVLFLELQPGFRPVNILTFGAPQTRQSQR</sequence>